<feature type="domain" description="HTH luxR-type" evidence="2">
    <location>
        <begin position="91"/>
        <end position="156"/>
    </location>
</feature>
<evidence type="ECO:0000259" key="2">
    <source>
        <dbReference type="PROSITE" id="PS50043"/>
    </source>
</evidence>
<proteinExistence type="predicted"/>
<dbReference type="SUPFAM" id="SSF46894">
    <property type="entry name" value="C-terminal effector domain of the bipartite response regulators"/>
    <property type="match status" value="1"/>
</dbReference>
<dbReference type="RefSeq" id="WP_141176693.1">
    <property type="nucleotide sequence ID" value="NZ_JBHUFX010000022.1"/>
</dbReference>
<keyword evidence="4" id="KW-1185">Reference proteome</keyword>
<accession>A0A506V8A6</accession>
<dbReference type="SMART" id="SM00421">
    <property type="entry name" value="HTH_LUXR"/>
    <property type="match status" value="1"/>
</dbReference>
<comment type="caution">
    <text evidence="3">The sequence shown here is derived from an EMBL/GenBank/DDBJ whole genome shotgun (WGS) entry which is preliminary data.</text>
</comment>
<reference evidence="3 4" key="1">
    <citation type="submission" date="2019-06" db="EMBL/GenBank/DDBJ databases">
        <authorList>
            <person name="Yang Y."/>
        </authorList>
    </citation>
    <scope>NUCLEOTIDE SEQUENCE [LARGE SCALE GENOMIC DNA]</scope>
    <source>
        <strain evidence="3 4">BIT-26</strain>
    </source>
</reference>
<dbReference type="Pfam" id="PF00196">
    <property type="entry name" value="GerE"/>
    <property type="match status" value="1"/>
</dbReference>
<evidence type="ECO:0000313" key="4">
    <source>
        <dbReference type="Proteomes" id="UP000319523"/>
    </source>
</evidence>
<evidence type="ECO:0000313" key="3">
    <source>
        <dbReference type="EMBL" id="TPW41756.1"/>
    </source>
</evidence>
<sequence>MEIISNDFYFKTGVMELSKKIYHPNAPSFILFDRGDGNIILTSPSAISKILKNQYAFLEFISYPFFTISKKDSLNDIRLAMMVFSMNHMDNKTHKPLLTKSERRVLYYLLVHQSNKQIAESLGMKTRSISNHKYNILRKLNLHSTSCLIKIHHHWQRFLALHGGDFYYI</sequence>
<dbReference type="PRINTS" id="PR00038">
    <property type="entry name" value="HTHLUXR"/>
</dbReference>
<dbReference type="PROSITE" id="PS50043">
    <property type="entry name" value="HTH_LUXR_2"/>
    <property type="match status" value="1"/>
</dbReference>
<dbReference type="OrthoDB" id="6628065at2"/>
<dbReference type="Gene3D" id="1.10.10.10">
    <property type="entry name" value="Winged helix-like DNA-binding domain superfamily/Winged helix DNA-binding domain"/>
    <property type="match status" value="1"/>
</dbReference>
<dbReference type="AlphaFoldDB" id="A0A506V8A6"/>
<dbReference type="GO" id="GO:0006355">
    <property type="term" value="P:regulation of DNA-templated transcription"/>
    <property type="evidence" value="ECO:0007669"/>
    <property type="project" value="InterPro"/>
</dbReference>
<dbReference type="InterPro" id="IPR036388">
    <property type="entry name" value="WH-like_DNA-bd_sf"/>
</dbReference>
<dbReference type="GO" id="GO:0003677">
    <property type="term" value="F:DNA binding"/>
    <property type="evidence" value="ECO:0007669"/>
    <property type="project" value="UniProtKB-KW"/>
</dbReference>
<keyword evidence="1" id="KW-0238">DNA-binding</keyword>
<organism evidence="3 4">
    <name type="scientific">Mixta tenebrionis</name>
    <dbReference type="NCBI Taxonomy" id="2562439"/>
    <lineage>
        <taxon>Bacteria</taxon>
        <taxon>Pseudomonadati</taxon>
        <taxon>Pseudomonadota</taxon>
        <taxon>Gammaproteobacteria</taxon>
        <taxon>Enterobacterales</taxon>
        <taxon>Erwiniaceae</taxon>
        <taxon>Mixta</taxon>
    </lineage>
</organism>
<dbReference type="InterPro" id="IPR000792">
    <property type="entry name" value="Tscrpt_reg_LuxR_C"/>
</dbReference>
<protein>
    <submittedName>
        <fullName evidence="3">Helix-turn-helix transcriptional regulator</fullName>
    </submittedName>
</protein>
<dbReference type="CDD" id="cd06170">
    <property type="entry name" value="LuxR_C_like"/>
    <property type="match status" value="1"/>
</dbReference>
<dbReference type="InterPro" id="IPR016032">
    <property type="entry name" value="Sig_transdc_resp-reg_C-effctor"/>
</dbReference>
<name>A0A506V8A6_9GAMM</name>
<gene>
    <name evidence="3" type="ORF">FKM52_13470</name>
</gene>
<evidence type="ECO:0000256" key="1">
    <source>
        <dbReference type="ARBA" id="ARBA00023125"/>
    </source>
</evidence>
<dbReference type="Proteomes" id="UP000319523">
    <property type="component" value="Unassembled WGS sequence"/>
</dbReference>
<dbReference type="EMBL" id="VHQI01000007">
    <property type="protein sequence ID" value="TPW41756.1"/>
    <property type="molecule type" value="Genomic_DNA"/>
</dbReference>